<dbReference type="RefSeq" id="WP_121546369.1">
    <property type="nucleotide sequence ID" value="NZ_CP023407.1"/>
</dbReference>
<keyword evidence="5" id="KW-1185">Reference proteome</keyword>
<keyword evidence="2" id="KW-0547">Nucleotide-binding</keyword>
<keyword evidence="2" id="KW-0067">ATP-binding</keyword>
<protein>
    <recommendedName>
        <fullName evidence="3">Fido domain-containing protein</fullName>
    </recommendedName>
</protein>
<dbReference type="PROSITE" id="PS51459">
    <property type="entry name" value="FIDO"/>
    <property type="match status" value="1"/>
</dbReference>
<dbReference type="Gene3D" id="1.10.3290.10">
    <property type="entry name" value="Fido-like domain"/>
    <property type="match status" value="1"/>
</dbReference>
<organism evidence="4 5">
    <name type="scientific">Streptomyces fungicidicus</name>
    <dbReference type="NCBI Taxonomy" id="68203"/>
    <lineage>
        <taxon>Bacteria</taxon>
        <taxon>Bacillati</taxon>
        <taxon>Actinomycetota</taxon>
        <taxon>Actinomycetes</taxon>
        <taxon>Kitasatosporales</taxon>
        <taxon>Streptomycetaceae</taxon>
        <taxon>Streptomyces</taxon>
    </lineage>
</organism>
<reference evidence="4 5" key="1">
    <citation type="submission" date="2017-09" db="EMBL/GenBank/DDBJ databases">
        <authorList>
            <person name="Zhang H."/>
            <person name="Hu S."/>
            <person name="Xu J."/>
            <person name="He Z."/>
        </authorList>
    </citation>
    <scope>NUCLEOTIDE SEQUENCE [LARGE SCALE GENOMIC DNA]</scope>
    <source>
        <strain evidence="4 5">TXX3120</strain>
    </source>
</reference>
<feature type="domain" description="Fido" evidence="3">
    <location>
        <begin position="133"/>
        <end position="267"/>
    </location>
</feature>
<dbReference type="Pfam" id="PF02661">
    <property type="entry name" value="Fic"/>
    <property type="match status" value="1"/>
</dbReference>
<dbReference type="SUPFAM" id="SSF140931">
    <property type="entry name" value="Fic-like"/>
    <property type="match status" value="1"/>
</dbReference>
<gene>
    <name evidence="4" type="ORF">CNQ36_14805</name>
</gene>
<name>A0A494UT30_9ACTN</name>
<evidence type="ECO:0000256" key="1">
    <source>
        <dbReference type="PIRSR" id="PIRSR640198-1"/>
    </source>
</evidence>
<feature type="binding site" evidence="2">
    <location>
        <begin position="212"/>
        <end position="219"/>
    </location>
    <ligand>
        <name>ATP</name>
        <dbReference type="ChEBI" id="CHEBI:30616"/>
    </ligand>
</feature>
<dbReference type="AlphaFoldDB" id="A0A494UT30"/>
<dbReference type="InterPro" id="IPR003812">
    <property type="entry name" value="Fido"/>
</dbReference>
<dbReference type="GO" id="GO:0005524">
    <property type="term" value="F:ATP binding"/>
    <property type="evidence" value="ECO:0007669"/>
    <property type="project" value="UniProtKB-KW"/>
</dbReference>
<feature type="binding site" evidence="2">
    <location>
        <begin position="245"/>
        <end position="246"/>
    </location>
    <ligand>
        <name>ATP</name>
        <dbReference type="ChEBI" id="CHEBI:30616"/>
    </ligand>
</feature>
<dbReference type="InterPro" id="IPR040198">
    <property type="entry name" value="Fido_containing"/>
</dbReference>
<evidence type="ECO:0000259" key="3">
    <source>
        <dbReference type="PROSITE" id="PS51459"/>
    </source>
</evidence>
<accession>A0A494UT30</accession>
<dbReference type="Proteomes" id="UP000282170">
    <property type="component" value="Chromosome"/>
</dbReference>
<sequence length="447" mass="51468">MREVDEIFAGTPYLIAEDEAAISRFRIVEEKATRSREKSIAVQERIALEGQEMFEPYARAIRTRLVAESNRIEGYDWTYRQVNEVALTYRELLQAPVGSLMQAVRQDPRVYEALGLYKAHEIADEWARGSVRPREYEMRSLHELIASGEVYAGRYKEVENEIGGTKHRTSAPWEVPIHMSELSDWWQQCDVNPALEATVVHAWLTHIHPFEDGNGRMARLLANMSLARNGFPPLLVRSSVDRGQYYDALARSDDGDMLPLYDLFVLVLNRTVRLMSRPDYVREIVADRLLSTVRDRFDLWKILPDQFFMALSDAFKARGWSILLQGTPDLSSYALLEDLDLEGNSWFGKVLDEDRVPQWLLWYGFKSEVLRDLDGSVKRYPSIFVSVRNDNPEAIHPYRPLRFDEGPVEEIVLRPMEAKTVLLRRGYDVEEKSILEAATILAGELAP</sequence>
<dbReference type="GeneID" id="93884095"/>
<evidence type="ECO:0000313" key="5">
    <source>
        <dbReference type="Proteomes" id="UP000282170"/>
    </source>
</evidence>
<feature type="active site" evidence="1">
    <location>
        <position position="208"/>
    </location>
</feature>
<dbReference type="KEGG" id="sfug:CNQ36_14805"/>
<dbReference type="InterPro" id="IPR036597">
    <property type="entry name" value="Fido-like_dom_sf"/>
</dbReference>
<evidence type="ECO:0000313" key="4">
    <source>
        <dbReference type="EMBL" id="AYL36587.1"/>
    </source>
</evidence>
<dbReference type="PANTHER" id="PTHR13504">
    <property type="entry name" value="FIDO DOMAIN-CONTAINING PROTEIN DDB_G0283145"/>
    <property type="match status" value="1"/>
</dbReference>
<proteinExistence type="predicted"/>
<evidence type="ECO:0000256" key="2">
    <source>
        <dbReference type="PIRSR" id="PIRSR640198-2"/>
    </source>
</evidence>
<dbReference type="EMBL" id="CP023407">
    <property type="protein sequence ID" value="AYL36587.1"/>
    <property type="molecule type" value="Genomic_DNA"/>
</dbReference>
<dbReference type="PANTHER" id="PTHR13504:SF38">
    <property type="entry name" value="FIDO DOMAIN-CONTAINING PROTEIN"/>
    <property type="match status" value="1"/>
</dbReference>